<dbReference type="EMBL" id="CP095362">
    <property type="protein sequence ID" value="XAG65144.1"/>
    <property type="molecule type" value="Genomic_DNA"/>
</dbReference>
<protein>
    <submittedName>
        <fullName evidence="1">Uncharacterized protein</fullName>
    </submittedName>
</protein>
<dbReference type="AlphaFoldDB" id="A0AAU6TUV0"/>
<name>A0AAU6TUV0_UNCXX</name>
<organism evidence="1">
    <name type="scientific">bacterium 19GA11TI05</name>
    <dbReference type="NCBI Taxonomy" id="2920688"/>
    <lineage>
        <taxon>Bacteria</taxon>
    </lineage>
</organism>
<reference evidence="1" key="1">
    <citation type="submission" date="2022-03" db="EMBL/GenBank/DDBJ databases">
        <title>Sea Food Isolates.</title>
        <authorList>
            <person name="Li c."/>
        </authorList>
    </citation>
    <scope>NUCLEOTIDE SEQUENCE</scope>
    <source>
        <strain evidence="1">19GA11TI05</strain>
    </source>
</reference>
<sequence>MGRDQTAQFKTSEPMISGELYLAHSDLTINENIAVTKMFPLMVMREILPESDIMAFYFYSDLQENKLRFVCPYPNVTTYTLLEQNLIIDNLE</sequence>
<evidence type="ECO:0000313" key="1">
    <source>
        <dbReference type="EMBL" id="XAG65144.1"/>
    </source>
</evidence>
<proteinExistence type="predicted"/>
<accession>A0AAU6TUV0</accession>
<gene>
    <name evidence="1" type="ORF">MRM81_17065</name>
</gene>